<protein>
    <recommendedName>
        <fullName evidence="6">Holliday junction branch migration complex subunit RuvA</fullName>
    </recommendedName>
</protein>
<evidence type="ECO:0000256" key="4">
    <source>
        <dbReference type="ARBA" id="ARBA00023172"/>
    </source>
</evidence>
<feature type="domain" description="Helix-hairpin-helix DNA-binding motif class 1" evidence="7">
    <location>
        <begin position="70"/>
        <end position="89"/>
    </location>
</feature>
<keyword evidence="9" id="KW-1185">Reference proteome</keyword>
<dbReference type="OrthoDB" id="5293449at2"/>
<dbReference type="GO" id="GO:0009378">
    <property type="term" value="F:four-way junction helicase activity"/>
    <property type="evidence" value="ECO:0007669"/>
    <property type="project" value="InterPro"/>
</dbReference>
<organism evidence="8 9">
    <name type="scientific">Candidatus Similichlamydia laticola</name>
    <dbReference type="NCBI Taxonomy" id="2170265"/>
    <lineage>
        <taxon>Bacteria</taxon>
        <taxon>Pseudomonadati</taxon>
        <taxon>Chlamydiota</taxon>
        <taxon>Chlamydiia</taxon>
        <taxon>Parachlamydiales</taxon>
        <taxon>Candidatus Parilichlamydiaceae</taxon>
        <taxon>Candidatus Similichlamydia</taxon>
    </lineage>
</organism>
<keyword evidence="8" id="KW-0378">Hydrolase</keyword>
<name>A0A369KG01_9BACT</name>
<accession>A0A369KG01</accession>
<keyword evidence="5 6" id="KW-0234">DNA repair</keyword>
<dbReference type="InterPro" id="IPR012340">
    <property type="entry name" value="NA-bd_OB-fold"/>
</dbReference>
<keyword evidence="8" id="KW-0547">Nucleotide-binding</keyword>
<keyword evidence="1 6" id="KW-0963">Cytoplasm</keyword>
<gene>
    <name evidence="6" type="primary">ruvA</name>
    <name evidence="8" type="ORF">HAT2_00053</name>
</gene>
<dbReference type="Pfam" id="PF14520">
    <property type="entry name" value="HHH_5"/>
    <property type="match status" value="1"/>
</dbReference>
<dbReference type="SUPFAM" id="SSF47781">
    <property type="entry name" value="RuvA domain 2-like"/>
    <property type="match status" value="1"/>
</dbReference>
<evidence type="ECO:0000256" key="5">
    <source>
        <dbReference type="ARBA" id="ARBA00023204"/>
    </source>
</evidence>
<comment type="caution">
    <text evidence="6">Lacks conserved residue(s) required for the propagation of feature annotation.</text>
</comment>
<keyword evidence="3 6" id="KW-0238">DNA-binding</keyword>
<dbReference type="GO" id="GO:0006281">
    <property type="term" value="P:DNA repair"/>
    <property type="evidence" value="ECO:0007669"/>
    <property type="project" value="UniProtKB-UniRule"/>
</dbReference>
<feature type="region of interest" description="Domain III" evidence="6">
    <location>
        <begin position="141"/>
        <end position="198"/>
    </location>
</feature>
<comment type="similarity">
    <text evidence="6">Belongs to the RuvA family.</text>
</comment>
<dbReference type="NCBIfam" id="TIGR00084">
    <property type="entry name" value="ruvA"/>
    <property type="match status" value="1"/>
</dbReference>
<reference evidence="8 9" key="1">
    <citation type="submission" date="2018-07" db="EMBL/GenBank/DDBJ databases">
        <title>Comparative genomics of the Candidatus Parilichlamydiaceae reveals evidence of convergent evolution and genome reduction in the phylum Chlamydiae.</title>
        <authorList>
            <person name="Taylor-Brown A."/>
            <person name="Polkinghorne A."/>
        </authorList>
    </citation>
    <scope>NUCLEOTIDE SEQUENCE [LARGE SCALE GENOMIC DNA]</scope>
    <source>
        <strain evidence="8 9">Hat2</strain>
    </source>
</reference>
<evidence type="ECO:0000313" key="9">
    <source>
        <dbReference type="Proteomes" id="UP000253816"/>
    </source>
</evidence>
<dbReference type="GO" id="GO:0005737">
    <property type="term" value="C:cytoplasm"/>
    <property type="evidence" value="ECO:0007669"/>
    <property type="project" value="UniProtKB-SubCell"/>
</dbReference>
<keyword evidence="8" id="KW-0347">Helicase</keyword>
<feature type="domain" description="Helix-hairpin-helix DNA-binding motif class 1" evidence="7">
    <location>
        <begin position="105"/>
        <end position="124"/>
    </location>
</feature>
<dbReference type="RefSeq" id="WP_114544038.1">
    <property type="nucleotide sequence ID" value="NZ_QQBG01000005.1"/>
</dbReference>
<comment type="subcellular location">
    <subcellularLocation>
        <location evidence="6">Cytoplasm</location>
    </subcellularLocation>
</comment>
<dbReference type="Gene3D" id="2.40.50.140">
    <property type="entry name" value="Nucleic acid-binding proteins"/>
    <property type="match status" value="1"/>
</dbReference>
<keyword evidence="2 6" id="KW-0227">DNA damage</keyword>
<dbReference type="InterPro" id="IPR003583">
    <property type="entry name" value="Hlx-hairpin-Hlx_DNA-bd_motif"/>
</dbReference>
<dbReference type="SMART" id="SM00278">
    <property type="entry name" value="HhH1"/>
    <property type="match status" value="2"/>
</dbReference>
<dbReference type="Gene3D" id="1.10.150.20">
    <property type="entry name" value="5' to 3' exonuclease, C-terminal subdomain"/>
    <property type="match status" value="1"/>
</dbReference>
<evidence type="ECO:0000256" key="6">
    <source>
        <dbReference type="HAMAP-Rule" id="MF_00031"/>
    </source>
</evidence>
<dbReference type="SUPFAM" id="SSF50249">
    <property type="entry name" value="Nucleic acid-binding proteins"/>
    <property type="match status" value="1"/>
</dbReference>
<dbReference type="InterPro" id="IPR010994">
    <property type="entry name" value="RuvA_2-like"/>
</dbReference>
<dbReference type="Proteomes" id="UP000253816">
    <property type="component" value="Unassembled WGS sequence"/>
</dbReference>
<dbReference type="EMBL" id="QQBG01000005">
    <property type="protein sequence ID" value="RDB31837.1"/>
    <property type="molecule type" value="Genomic_DNA"/>
</dbReference>
<dbReference type="GO" id="GO:0005524">
    <property type="term" value="F:ATP binding"/>
    <property type="evidence" value="ECO:0007669"/>
    <property type="project" value="InterPro"/>
</dbReference>
<dbReference type="InterPro" id="IPR000085">
    <property type="entry name" value="RuvA"/>
</dbReference>
<evidence type="ECO:0000256" key="3">
    <source>
        <dbReference type="ARBA" id="ARBA00023125"/>
    </source>
</evidence>
<proteinExistence type="inferred from homology"/>
<comment type="function">
    <text evidence="6">The RuvA-RuvB-RuvC complex processes Holliday junction (HJ) DNA during genetic recombination and DNA repair, while the RuvA-RuvB complex plays an important role in the rescue of blocked DNA replication forks via replication fork reversal (RFR). RuvA specifically binds to HJ cruciform DNA, conferring on it an open structure. The RuvB hexamer acts as an ATP-dependent pump, pulling dsDNA into and through the RuvAB complex. HJ branch migration allows RuvC to scan DNA until it finds its consensus sequence, where it cleaves and resolves the cruciform DNA.</text>
</comment>
<dbReference type="HAMAP" id="MF_00031">
    <property type="entry name" value="DNA_HJ_migration_RuvA"/>
    <property type="match status" value="1"/>
</dbReference>
<evidence type="ECO:0000259" key="7">
    <source>
        <dbReference type="SMART" id="SM00278"/>
    </source>
</evidence>
<dbReference type="InterPro" id="IPR013849">
    <property type="entry name" value="DNA_helicase_Holl-junc_RuvA_I"/>
</dbReference>
<evidence type="ECO:0000256" key="2">
    <source>
        <dbReference type="ARBA" id="ARBA00022763"/>
    </source>
</evidence>
<comment type="domain">
    <text evidence="6">Has three domains with a flexible linker between the domains II and III and assumes an 'L' shape. Domain III is highly mobile and contacts RuvB.</text>
</comment>
<sequence>MIESIEGEVLRLSGDLVSLLVGPLCLQIHFFGQQPLLQKEHVLLYTHLAWKEDGPQLYGFTSHKELQLFQELLKISGIGPKTAGSLIKTLGTFGLTEAIRLQDYNALAQVRGLSKKSAQRILLEWQPTPLDHPISSCPWTHEAEQALVGLGLIKKKAKQLVQQTWAQHQNVLSLEEFLGLVLRQLPTRGIRYTLSPEE</sequence>
<dbReference type="GO" id="GO:0048476">
    <property type="term" value="C:Holliday junction resolvase complex"/>
    <property type="evidence" value="ECO:0007669"/>
    <property type="project" value="UniProtKB-UniRule"/>
</dbReference>
<evidence type="ECO:0000313" key="8">
    <source>
        <dbReference type="EMBL" id="RDB31837.1"/>
    </source>
</evidence>
<dbReference type="GO" id="GO:0000400">
    <property type="term" value="F:four-way junction DNA binding"/>
    <property type="evidence" value="ECO:0007669"/>
    <property type="project" value="UniProtKB-UniRule"/>
</dbReference>
<comment type="subunit">
    <text evidence="6">Homotetramer. Forms an RuvA(8)-RuvB(12)-Holliday junction (HJ) complex. HJ DNA is sandwiched between 2 RuvA tetramers; dsDNA enters through RuvA and exits via RuvB. An RuvB hexamer assembles on each DNA strand where it exits the tetramer. Each RuvB hexamer is contacted by two RuvA subunits (via domain III) on 2 adjacent RuvB subunits; this complex drives branch migration. In the full resolvosome a probable DNA-RuvA(4)-RuvB(12)-RuvC(2) complex forms which resolves the HJ.</text>
</comment>
<comment type="caution">
    <text evidence="8">The sequence shown here is derived from an EMBL/GenBank/DDBJ whole genome shotgun (WGS) entry which is preliminary data.</text>
</comment>
<keyword evidence="8" id="KW-0067">ATP-binding</keyword>
<evidence type="ECO:0000256" key="1">
    <source>
        <dbReference type="ARBA" id="ARBA00022490"/>
    </source>
</evidence>
<dbReference type="AlphaFoldDB" id="A0A369KG01"/>
<dbReference type="GO" id="GO:0006310">
    <property type="term" value="P:DNA recombination"/>
    <property type="evidence" value="ECO:0007669"/>
    <property type="project" value="UniProtKB-UniRule"/>
</dbReference>
<dbReference type="Pfam" id="PF01330">
    <property type="entry name" value="RuvA_N"/>
    <property type="match status" value="1"/>
</dbReference>
<keyword evidence="4 6" id="KW-0233">DNA recombination</keyword>